<proteinExistence type="predicted"/>
<dbReference type="AlphaFoldDB" id="A0A512HB58"/>
<dbReference type="Proteomes" id="UP000321567">
    <property type="component" value="Unassembled WGS sequence"/>
</dbReference>
<gene>
    <name evidence="2" type="ORF">ROR02_28100</name>
</gene>
<organism evidence="2 3">
    <name type="scientific">Pararhodospirillum oryzae</name>
    <dbReference type="NCBI Taxonomy" id="478448"/>
    <lineage>
        <taxon>Bacteria</taxon>
        <taxon>Pseudomonadati</taxon>
        <taxon>Pseudomonadota</taxon>
        <taxon>Alphaproteobacteria</taxon>
        <taxon>Rhodospirillales</taxon>
        <taxon>Rhodospirillaceae</taxon>
        <taxon>Pararhodospirillum</taxon>
    </lineage>
</organism>
<protein>
    <submittedName>
        <fullName evidence="2">Uncharacterized protein</fullName>
    </submittedName>
</protein>
<keyword evidence="3" id="KW-1185">Reference proteome</keyword>
<evidence type="ECO:0000313" key="2">
    <source>
        <dbReference type="EMBL" id="GEO82679.1"/>
    </source>
</evidence>
<feature type="compositionally biased region" description="Low complexity" evidence="1">
    <location>
        <begin position="70"/>
        <end position="80"/>
    </location>
</feature>
<feature type="region of interest" description="Disordered" evidence="1">
    <location>
        <begin position="22"/>
        <end position="92"/>
    </location>
</feature>
<evidence type="ECO:0000256" key="1">
    <source>
        <dbReference type="SAM" id="MobiDB-lite"/>
    </source>
</evidence>
<dbReference type="EMBL" id="BJZO01000097">
    <property type="protein sequence ID" value="GEO82679.1"/>
    <property type="molecule type" value="Genomic_DNA"/>
</dbReference>
<evidence type="ECO:0000313" key="3">
    <source>
        <dbReference type="Proteomes" id="UP000321567"/>
    </source>
</evidence>
<sequence>MITIPFQRRASASASADLPEAVGPVTTRYGGAARGGAKGAEGAEGETDWDGMGFRSWLGEDGLTAPPIHSPGRGLSARARAGGGVAGGSDPG</sequence>
<feature type="compositionally biased region" description="Gly residues" evidence="1">
    <location>
        <begin position="81"/>
        <end position="92"/>
    </location>
</feature>
<name>A0A512HB58_9PROT</name>
<accession>A0A512HB58</accession>
<comment type="caution">
    <text evidence="2">The sequence shown here is derived from an EMBL/GenBank/DDBJ whole genome shotgun (WGS) entry which is preliminary data.</text>
</comment>
<reference evidence="2 3" key="1">
    <citation type="submission" date="2019-07" db="EMBL/GenBank/DDBJ databases">
        <title>Whole genome shotgun sequence of Rhodospirillum oryzae NBRC 107573.</title>
        <authorList>
            <person name="Hosoyama A."/>
            <person name="Uohara A."/>
            <person name="Ohji S."/>
            <person name="Ichikawa N."/>
        </authorList>
    </citation>
    <scope>NUCLEOTIDE SEQUENCE [LARGE SCALE GENOMIC DNA]</scope>
    <source>
        <strain evidence="2 3">NBRC 107573</strain>
    </source>
</reference>